<feature type="region of interest" description="Disordered" evidence="3">
    <location>
        <begin position="622"/>
        <end position="665"/>
    </location>
</feature>
<feature type="compositionally biased region" description="Acidic residues" evidence="3">
    <location>
        <begin position="149"/>
        <end position="163"/>
    </location>
</feature>
<dbReference type="InterPro" id="IPR036427">
    <property type="entry name" value="Bromodomain-like_sf"/>
</dbReference>
<feature type="compositionally biased region" description="Basic and acidic residues" evidence="3">
    <location>
        <begin position="139"/>
        <end position="148"/>
    </location>
</feature>
<keyword evidence="1 2" id="KW-0103">Bromodomain</keyword>
<keyword evidence="5" id="KW-0238">DNA-binding</keyword>
<gene>
    <name evidence="5" type="ORF">Tci_046521</name>
</gene>
<feature type="compositionally biased region" description="Low complexity" evidence="3">
    <location>
        <begin position="14"/>
        <end position="28"/>
    </location>
</feature>
<accession>A0A6L2MKR2</accession>
<dbReference type="Pfam" id="PF00439">
    <property type="entry name" value="Bromodomain"/>
    <property type="match status" value="1"/>
</dbReference>
<dbReference type="SUPFAM" id="SSF47370">
    <property type="entry name" value="Bromodomain"/>
    <property type="match status" value="1"/>
</dbReference>
<feature type="compositionally biased region" description="Basic and acidic residues" evidence="3">
    <location>
        <begin position="87"/>
        <end position="113"/>
    </location>
</feature>
<comment type="caution">
    <text evidence="5">The sequence shown here is derived from an EMBL/GenBank/DDBJ whole genome shotgun (WGS) entry which is preliminary data.</text>
</comment>
<organism evidence="5">
    <name type="scientific">Tanacetum cinerariifolium</name>
    <name type="common">Dalmatian daisy</name>
    <name type="synonym">Chrysanthemum cinerariifolium</name>
    <dbReference type="NCBI Taxonomy" id="118510"/>
    <lineage>
        <taxon>Eukaryota</taxon>
        <taxon>Viridiplantae</taxon>
        <taxon>Streptophyta</taxon>
        <taxon>Embryophyta</taxon>
        <taxon>Tracheophyta</taxon>
        <taxon>Spermatophyta</taxon>
        <taxon>Magnoliopsida</taxon>
        <taxon>eudicotyledons</taxon>
        <taxon>Gunneridae</taxon>
        <taxon>Pentapetalae</taxon>
        <taxon>asterids</taxon>
        <taxon>campanulids</taxon>
        <taxon>Asterales</taxon>
        <taxon>Asteraceae</taxon>
        <taxon>Asteroideae</taxon>
        <taxon>Anthemideae</taxon>
        <taxon>Anthemidinae</taxon>
        <taxon>Tanacetum</taxon>
    </lineage>
</organism>
<evidence type="ECO:0000259" key="4">
    <source>
        <dbReference type="PROSITE" id="PS50014"/>
    </source>
</evidence>
<dbReference type="AlphaFoldDB" id="A0A6L2MKR2"/>
<dbReference type="CDD" id="cd04369">
    <property type="entry name" value="Bromodomain"/>
    <property type="match status" value="1"/>
</dbReference>
<feature type="compositionally biased region" description="Basic residues" evidence="3">
    <location>
        <begin position="75"/>
        <end position="86"/>
    </location>
</feature>
<feature type="region of interest" description="Disordered" evidence="3">
    <location>
        <begin position="876"/>
        <end position="899"/>
    </location>
</feature>
<feature type="region of interest" description="Disordered" evidence="3">
    <location>
        <begin position="1"/>
        <end position="38"/>
    </location>
</feature>
<dbReference type="PROSITE" id="PS50014">
    <property type="entry name" value="BROMODOMAIN_2"/>
    <property type="match status" value="1"/>
</dbReference>
<feature type="domain" description="Bromo" evidence="4">
    <location>
        <begin position="194"/>
        <end position="264"/>
    </location>
</feature>
<dbReference type="InterPro" id="IPR018359">
    <property type="entry name" value="Bromodomain_CS"/>
</dbReference>
<feature type="compositionally biased region" description="Low complexity" evidence="3">
    <location>
        <begin position="844"/>
        <end position="861"/>
    </location>
</feature>
<dbReference type="SMART" id="SM00297">
    <property type="entry name" value="BROMO"/>
    <property type="match status" value="1"/>
</dbReference>
<reference evidence="5" key="1">
    <citation type="journal article" date="2019" name="Sci. Rep.">
        <title>Draft genome of Tanacetum cinerariifolium, the natural source of mosquito coil.</title>
        <authorList>
            <person name="Yamashiro T."/>
            <person name="Shiraishi A."/>
            <person name="Satake H."/>
            <person name="Nakayama K."/>
        </authorList>
    </citation>
    <scope>NUCLEOTIDE SEQUENCE</scope>
</reference>
<sequence>MVHQIVKKKRRGRPPLTTTTTDRTSPSPAVDRRSSGRRRRNVRYNFDIDDYVDDDEFVVDDEFVIPNDDVINTKQNHHNSSKKKMRLLSESDRRVASHAPDDGFRKRVSHAPEYDDESEDEDERLKRRRVVVEEEDDYNEIRGRNLRDYDDDDGGDGEEEEAGGSDYGMESDGPKEVERMPDQKTLEFILDKLQKKDIYGVYARPVDPEELPDYYDVIKRPMDFATVRRKLAKGSYLTLKEFESDVQLICSNAMQYNAPDTIYYKQASSIQEQAKLRFQRLRSNVDRSEMEPKSEQKTLPSFSLPKKQLKKSVSLNERKPDPEPEPFCSETISGANVRTEEFPNGSPAQASARHNSPVRQDSGEMPVNESSSLGDNNLDKDQELLPVRTPKVDLEGVQGKGVVPKLVRKLSINEEDRRATYNISVQPVTDSDSVLSTFEGESKQFIPVGLHADLAYARSLARFSATLGSVAWKVASQTIEQALPEGVKYGRGWVGEYEPLPTLPENRILKVPNFLEHFNVTSNVEDKEKGSKFTAPNNHKATKILVDGKEINGGFNPRIPVRSESPRETNKNLTPGPPFLSSHANPSFSGSNVLHQNSTQMELNRPPPTHVSAADFVARRPVSNTNDIPSPRLSKPVRNLASTPSFNHPNSSKGNPATVGIDSNRMAPTINSFPYRQEVRPVAVNQATVGIDSNRMAPTLNSFPYRQEVRPVVVTPSTVGLDSNKTAPTINSFPYRQEVRPVAVNPTTVGLDGIRTAPTINSFPYRQEVRPVAVNPTTVGPDSNRMAPAISNFPYRQEVRPVAVNQDGNKKSLMDNNLTRQQEQHGLSDPVQMMKMLAEKAQHQQQQNNSNGFGSNGDDSSNVALTAAQAWMSLGGTGGFLKPPQTENPNPHKQISSDYHFGRDRQQPQVSRFRGEFPVSGVHYQHPVHGFVPQPIRTANEVQAQAHLQNRNNAAFPQLMTTDLSRFQAQSNWRGAPPQMQLQSRPKQQDSRPPDLNIGYQSLGSPVRQSTGMMVDSQQPDLALQL</sequence>
<feature type="region of interest" description="Disordered" evidence="3">
    <location>
        <begin position="975"/>
        <end position="1026"/>
    </location>
</feature>
<feature type="compositionally biased region" description="Basic and acidic residues" evidence="3">
    <location>
        <begin position="283"/>
        <end position="296"/>
    </location>
</feature>
<dbReference type="GO" id="GO:0003677">
    <property type="term" value="F:DNA binding"/>
    <property type="evidence" value="ECO:0007669"/>
    <property type="project" value="UniProtKB-KW"/>
</dbReference>
<feature type="compositionally biased region" description="Polar residues" evidence="3">
    <location>
        <begin position="346"/>
        <end position="359"/>
    </location>
</feature>
<dbReference type="PRINTS" id="PR00503">
    <property type="entry name" value="BROMODOMAIN"/>
</dbReference>
<dbReference type="Gene3D" id="1.20.920.10">
    <property type="entry name" value="Bromodomain-like"/>
    <property type="match status" value="1"/>
</dbReference>
<feature type="region of interest" description="Disordered" evidence="3">
    <location>
        <begin position="72"/>
        <end position="177"/>
    </location>
</feature>
<dbReference type="EMBL" id="BKCJ010006905">
    <property type="protein sequence ID" value="GEU74543.1"/>
    <property type="molecule type" value="Genomic_DNA"/>
</dbReference>
<feature type="compositionally biased region" description="Polar residues" evidence="3">
    <location>
        <begin position="640"/>
        <end position="655"/>
    </location>
</feature>
<name>A0A6L2MKR2_TANCI</name>
<dbReference type="PANTHER" id="PTHR22881">
    <property type="entry name" value="BROMODOMAIN CONTAINING PROTEIN"/>
    <property type="match status" value="1"/>
</dbReference>
<protein>
    <submittedName>
        <fullName evidence="5">DNA-binding bromodomain-containing protein</fullName>
    </submittedName>
</protein>
<feature type="region of interest" description="Disordered" evidence="3">
    <location>
        <begin position="839"/>
        <end position="861"/>
    </location>
</feature>
<dbReference type="PROSITE" id="PS00633">
    <property type="entry name" value="BROMODOMAIN_1"/>
    <property type="match status" value="1"/>
</dbReference>
<evidence type="ECO:0000256" key="2">
    <source>
        <dbReference type="PROSITE-ProRule" id="PRU00035"/>
    </source>
</evidence>
<feature type="region of interest" description="Disordered" evidence="3">
    <location>
        <begin position="555"/>
        <end position="591"/>
    </location>
</feature>
<feature type="compositionally biased region" description="Polar residues" evidence="3">
    <location>
        <begin position="999"/>
        <end position="1020"/>
    </location>
</feature>
<evidence type="ECO:0000256" key="3">
    <source>
        <dbReference type="SAM" id="MobiDB-lite"/>
    </source>
</evidence>
<proteinExistence type="predicted"/>
<dbReference type="InterPro" id="IPR051831">
    <property type="entry name" value="Bromodomain_contain_prot"/>
</dbReference>
<dbReference type="PANTHER" id="PTHR22881:SF42">
    <property type="entry name" value="DNA-BINDING BROMODOMAIN-CONTAINING PROTEIN"/>
    <property type="match status" value="1"/>
</dbReference>
<evidence type="ECO:0000256" key="1">
    <source>
        <dbReference type="ARBA" id="ARBA00023117"/>
    </source>
</evidence>
<evidence type="ECO:0000313" key="5">
    <source>
        <dbReference type="EMBL" id="GEU74543.1"/>
    </source>
</evidence>
<feature type="compositionally biased region" description="Polar residues" evidence="3">
    <location>
        <begin position="582"/>
        <end position="591"/>
    </location>
</feature>
<feature type="compositionally biased region" description="Basic residues" evidence="3">
    <location>
        <begin position="1"/>
        <end position="13"/>
    </location>
</feature>
<dbReference type="InterPro" id="IPR001487">
    <property type="entry name" value="Bromodomain"/>
</dbReference>
<feature type="compositionally biased region" description="Polar residues" evidence="3">
    <location>
        <begin position="885"/>
        <end position="897"/>
    </location>
</feature>
<feature type="region of interest" description="Disordered" evidence="3">
    <location>
        <begin position="283"/>
        <end position="382"/>
    </location>
</feature>